<feature type="compositionally biased region" description="Basic and acidic residues" evidence="1">
    <location>
        <begin position="27"/>
        <end position="42"/>
    </location>
</feature>
<evidence type="ECO:0000256" key="1">
    <source>
        <dbReference type="SAM" id="MobiDB-lite"/>
    </source>
</evidence>
<name>A0A5B0QMW6_PUCGR</name>
<protein>
    <submittedName>
        <fullName evidence="2">Uncharacterized protein</fullName>
    </submittedName>
</protein>
<dbReference type="AlphaFoldDB" id="A0A5B0QMW6"/>
<dbReference type="Proteomes" id="UP000324748">
    <property type="component" value="Unassembled WGS sequence"/>
</dbReference>
<comment type="caution">
    <text evidence="2">The sequence shown here is derived from an EMBL/GenBank/DDBJ whole genome shotgun (WGS) entry which is preliminary data.</text>
</comment>
<accession>A0A5B0QMW6</accession>
<gene>
    <name evidence="2" type="ORF">PGT21_013250</name>
</gene>
<proteinExistence type="predicted"/>
<evidence type="ECO:0000313" key="3">
    <source>
        <dbReference type="Proteomes" id="UP000324748"/>
    </source>
</evidence>
<feature type="region of interest" description="Disordered" evidence="1">
    <location>
        <begin position="21"/>
        <end position="44"/>
    </location>
</feature>
<reference evidence="2 3" key="1">
    <citation type="submission" date="2019-05" db="EMBL/GenBank/DDBJ databases">
        <title>Emergence of the Ug99 lineage of the wheat stem rust pathogen through somatic hybridization.</title>
        <authorList>
            <person name="Li F."/>
            <person name="Upadhyaya N.M."/>
            <person name="Sperschneider J."/>
            <person name="Matny O."/>
            <person name="Nguyen-Phuc H."/>
            <person name="Mago R."/>
            <person name="Raley C."/>
            <person name="Miller M.E."/>
            <person name="Silverstein K.A.T."/>
            <person name="Henningsen E."/>
            <person name="Hirsch C.D."/>
            <person name="Visser B."/>
            <person name="Pretorius Z.A."/>
            <person name="Steffenson B.J."/>
            <person name="Schwessinger B."/>
            <person name="Dodds P.N."/>
            <person name="Figueroa M."/>
        </authorList>
    </citation>
    <scope>NUCLEOTIDE SEQUENCE [LARGE SCALE GENOMIC DNA]</scope>
    <source>
        <strain evidence="2">21-0</strain>
    </source>
</reference>
<evidence type="ECO:0000313" key="2">
    <source>
        <dbReference type="EMBL" id="KAA1114541.1"/>
    </source>
</evidence>
<dbReference type="EMBL" id="VSWC01000014">
    <property type="protein sequence ID" value="KAA1114541.1"/>
    <property type="molecule type" value="Genomic_DNA"/>
</dbReference>
<organism evidence="2 3">
    <name type="scientific">Puccinia graminis f. sp. tritici</name>
    <dbReference type="NCBI Taxonomy" id="56615"/>
    <lineage>
        <taxon>Eukaryota</taxon>
        <taxon>Fungi</taxon>
        <taxon>Dikarya</taxon>
        <taxon>Basidiomycota</taxon>
        <taxon>Pucciniomycotina</taxon>
        <taxon>Pucciniomycetes</taxon>
        <taxon>Pucciniales</taxon>
        <taxon>Pucciniaceae</taxon>
        <taxon>Puccinia</taxon>
    </lineage>
</organism>
<sequence>MIDIHDVSRERVPPILSIDRNLKVKQKSGENRGETPSRKDHLPASAMPKCLTSLHAPPCSMSPGPEIAALDRRLANREATLRSFSYTRVGAPGVLKTVGYKLQSYINRSRRVPSFLLSSLTDINGSLMPRRQIPFLGQLRRPRRAVLLTAPEGWER</sequence>
<keyword evidence="3" id="KW-1185">Reference proteome</keyword>